<evidence type="ECO:0000256" key="7">
    <source>
        <dbReference type="ARBA" id="ARBA00023136"/>
    </source>
</evidence>
<dbReference type="PANTHER" id="PTHR43495">
    <property type="entry name" value="GABA PERMEASE"/>
    <property type="match status" value="1"/>
</dbReference>
<feature type="transmembrane region" description="Helical" evidence="8">
    <location>
        <begin position="98"/>
        <end position="123"/>
    </location>
</feature>
<dbReference type="InterPro" id="IPR004841">
    <property type="entry name" value="AA-permease/SLC12A_dom"/>
</dbReference>
<reference evidence="10 11" key="1">
    <citation type="submission" date="2021-11" db="EMBL/GenBank/DDBJ databases">
        <title>Comparative genomics of bee honey and flower isolates.</title>
        <authorList>
            <person name="Bechtner J.D."/>
            <person name="Gallus M.K."/>
            <person name="Ehrmann M."/>
        </authorList>
    </citation>
    <scope>NUCLEOTIDE SEQUENCE [LARGE SCALE GENOMIC DNA]</scope>
    <source>
        <strain evidence="10 11">M161</strain>
    </source>
</reference>
<feature type="transmembrane region" description="Helical" evidence="8">
    <location>
        <begin position="285"/>
        <end position="314"/>
    </location>
</feature>
<dbReference type="InterPro" id="IPR004840">
    <property type="entry name" value="Amino_acid_permease_CS"/>
</dbReference>
<feature type="transmembrane region" description="Helical" evidence="8">
    <location>
        <begin position="433"/>
        <end position="452"/>
    </location>
</feature>
<feature type="transmembrane region" description="Helical" evidence="8">
    <location>
        <begin position="407"/>
        <end position="427"/>
    </location>
</feature>
<evidence type="ECO:0000256" key="1">
    <source>
        <dbReference type="ARBA" id="ARBA00004651"/>
    </source>
</evidence>
<evidence type="ECO:0000256" key="2">
    <source>
        <dbReference type="ARBA" id="ARBA00022448"/>
    </source>
</evidence>
<sequence length="458" mass="50569">MSENINSNDDQMSKGLKNRHVQLIALGGTIGTGLFLGAGQSINFAGPSIILSYLIAGIACFFLMRALGELLLSDLNCHSYIDFITKYLGEKIGFVAGWTYWGCWITIAMAEITAASLYVHFWFPSIPQWLSGLFFLLILFLLNSFNVSAFGETEFWFSLIKVVAILALIVIGMILVLIGFKTPIGHASLGNFFGSSFFANGFKGFFLSFQMVIFSFAGIEMIGMTASETHNPNKVIPKAINEVPMRIIIFYIGALLVLMFIYPWNHISTQSSPFVQVFENIGIKSAAAIINFVVLTAAVSACNSAVFTTGRMLFSLTYNSKKKFPSKLGTLSKNKIPFNAILFSIVVIAVSLVLNKLIPNGVFAFISSIATTCFLLIWGLIIVAHLKYRKVINQKNLNNQLTFKMPLYPLSDYFVLGFFALVAIVMVFKVDTLIALVGSLLWFLLLLIIHTVSEKGSN</sequence>
<keyword evidence="4 8" id="KW-0812">Transmembrane</keyword>
<feature type="transmembrane region" description="Helical" evidence="8">
    <location>
        <begin position="21"/>
        <end position="38"/>
    </location>
</feature>
<dbReference type="Pfam" id="PF00324">
    <property type="entry name" value="AA_permease"/>
    <property type="match status" value="1"/>
</dbReference>
<feature type="transmembrane region" description="Helical" evidence="8">
    <location>
        <begin position="335"/>
        <end position="355"/>
    </location>
</feature>
<dbReference type="PROSITE" id="PS00218">
    <property type="entry name" value="AMINO_ACID_PERMEASE_1"/>
    <property type="match status" value="1"/>
</dbReference>
<evidence type="ECO:0000256" key="5">
    <source>
        <dbReference type="ARBA" id="ARBA00022970"/>
    </source>
</evidence>
<feature type="transmembrane region" description="Helical" evidence="8">
    <location>
        <begin position="204"/>
        <end position="226"/>
    </location>
</feature>
<evidence type="ECO:0000259" key="9">
    <source>
        <dbReference type="Pfam" id="PF00324"/>
    </source>
</evidence>
<feature type="transmembrane region" description="Helical" evidence="8">
    <location>
        <begin position="361"/>
        <end position="386"/>
    </location>
</feature>
<evidence type="ECO:0000256" key="6">
    <source>
        <dbReference type="ARBA" id="ARBA00022989"/>
    </source>
</evidence>
<keyword evidence="2" id="KW-0813">Transport</keyword>
<evidence type="ECO:0000313" key="10">
    <source>
        <dbReference type="EMBL" id="MCK8624648.1"/>
    </source>
</evidence>
<protein>
    <submittedName>
        <fullName evidence="10">Amino acid permease</fullName>
    </submittedName>
</protein>
<evidence type="ECO:0000256" key="8">
    <source>
        <dbReference type="SAM" id="Phobius"/>
    </source>
</evidence>
<dbReference type="EMBL" id="JAJIAO010000003">
    <property type="protein sequence ID" value="MCK8624648.1"/>
    <property type="molecule type" value="Genomic_DNA"/>
</dbReference>
<proteinExistence type="predicted"/>
<dbReference type="Proteomes" id="UP001522905">
    <property type="component" value="Unassembled WGS sequence"/>
</dbReference>
<dbReference type="PANTHER" id="PTHR43495:SF2">
    <property type="entry name" value="D-SERINE_D-ALANINE_GLYCINE TRANSPORTER"/>
    <property type="match status" value="1"/>
</dbReference>
<dbReference type="Gene3D" id="1.20.1740.10">
    <property type="entry name" value="Amino acid/polyamine transporter I"/>
    <property type="match status" value="1"/>
</dbReference>
<feature type="domain" description="Amino acid permease/ SLC12A" evidence="9">
    <location>
        <begin position="20"/>
        <end position="454"/>
    </location>
</feature>
<feature type="transmembrane region" description="Helical" evidence="8">
    <location>
        <begin position="247"/>
        <end position="265"/>
    </location>
</feature>
<keyword evidence="3" id="KW-1003">Cell membrane</keyword>
<feature type="transmembrane region" description="Helical" evidence="8">
    <location>
        <begin position="129"/>
        <end position="150"/>
    </location>
</feature>
<dbReference type="PIRSF" id="PIRSF006060">
    <property type="entry name" value="AA_transporter"/>
    <property type="match status" value="1"/>
</dbReference>
<evidence type="ECO:0000313" key="11">
    <source>
        <dbReference type="Proteomes" id="UP001522905"/>
    </source>
</evidence>
<organism evidence="10 11">
    <name type="scientific">Apilactobacillus xinyiensis</name>
    <dbReference type="NCBI Taxonomy" id="2841032"/>
    <lineage>
        <taxon>Bacteria</taxon>
        <taxon>Bacillati</taxon>
        <taxon>Bacillota</taxon>
        <taxon>Bacilli</taxon>
        <taxon>Lactobacillales</taxon>
        <taxon>Lactobacillaceae</taxon>
        <taxon>Apilactobacillus</taxon>
    </lineage>
</organism>
<keyword evidence="11" id="KW-1185">Reference proteome</keyword>
<evidence type="ECO:0000256" key="4">
    <source>
        <dbReference type="ARBA" id="ARBA00022692"/>
    </source>
</evidence>
<feature type="transmembrane region" description="Helical" evidence="8">
    <location>
        <begin position="162"/>
        <end position="184"/>
    </location>
</feature>
<gene>
    <name evidence="10" type="ORF">LNP07_03880</name>
</gene>
<keyword evidence="7 8" id="KW-0472">Membrane</keyword>
<accession>A0ABT0I1Q3</accession>
<name>A0ABT0I1Q3_9LACO</name>
<keyword evidence="5" id="KW-0029">Amino-acid transport</keyword>
<feature type="transmembrane region" description="Helical" evidence="8">
    <location>
        <begin position="44"/>
        <end position="64"/>
    </location>
</feature>
<comment type="caution">
    <text evidence="10">The sequence shown here is derived from an EMBL/GenBank/DDBJ whole genome shotgun (WGS) entry which is preliminary data.</text>
</comment>
<dbReference type="RefSeq" id="WP_248601656.1">
    <property type="nucleotide sequence ID" value="NZ_JAJIAO010000003.1"/>
</dbReference>
<comment type="subcellular location">
    <subcellularLocation>
        <location evidence="1">Cell membrane</location>
        <topology evidence="1">Multi-pass membrane protein</topology>
    </subcellularLocation>
</comment>
<keyword evidence="6 8" id="KW-1133">Transmembrane helix</keyword>
<evidence type="ECO:0000256" key="3">
    <source>
        <dbReference type="ARBA" id="ARBA00022475"/>
    </source>
</evidence>